<organism evidence="3 4">
    <name type="scientific">Rothia santali</name>
    <dbReference type="NCBI Taxonomy" id="2949643"/>
    <lineage>
        <taxon>Bacteria</taxon>
        <taxon>Bacillati</taxon>
        <taxon>Actinomycetota</taxon>
        <taxon>Actinomycetes</taxon>
        <taxon>Micrococcales</taxon>
        <taxon>Micrococcaceae</taxon>
        <taxon>Rothia</taxon>
    </lineage>
</organism>
<proteinExistence type="predicted"/>
<dbReference type="Proteomes" id="UP001139502">
    <property type="component" value="Unassembled WGS sequence"/>
</dbReference>
<dbReference type="InterPro" id="IPR042287">
    <property type="entry name" value="FhaA_N_sf"/>
</dbReference>
<comment type="caution">
    <text evidence="3">The sequence shown here is derived from an EMBL/GenBank/DDBJ whole genome shotgun (WGS) entry which is preliminary data.</text>
</comment>
<dbReference type="Pfam" id="PF12401">
    <property type="entry name" value="FhaA_N"/>
    <property type="match status" value="1"/>
</dbReference>
<feature type="domain" description="FhaA N-terminal" evidence="2">
    <location>
        <begin position="1"/>
        <end position="115"/>
    </location>
</feature>
<reference evidence="3" key="1">
    <citation type="submission" date="2022-06" db="EMBL/GenBank/DDBJ databases">
        <title>Rothia sp. isolated from sandalwood seedling.</title>
        <authorList>
            <person name="Tuikhar N."/>
            <person name="Kirdat K."/>
            <person name="Thorat V."/>
            <person name="Swetha P."/>
            <person name="Padma S."/>
            <person name="Sundararaj R."/>
            <person name="Yadav A."/>
        </authorList>
    </citation>
    <scope>NUCLEOTIDE SEQUENCE</scope>
    <source>
        <strain evidence="3">AR01</strain>
    </source>
</reference>
<sequence>MDNIERGLERAVRGVFTAGSRNRIEPVDLASRLRAEMDNKSYVIAEGRTLAPNVFTIEFSEADFPRAQDWGENLAEELCDVAIRHARSQGYTLRGAVRVTFTRARSEELRPGEFLILSTQERSPRNPAARGRAADAAAPSAVSSPIAHQATHAPAPDPAPDRLLYTSPSPRDQA</sequence>
<dbReference type="AlphaFoldDB" id="A0A9X2HK38"/>
<evidence type="ECO:0000313" key="4">
    <source>
        <dbReference type="Proteomes" id="UP001139502"/>
    </source>
</evidence>
<accession>A0A9X2HK38</accession>
<keyword evidence="4" id="KW-1185">Reference proteome</keyword>
<evidence type="ECO:0000313" key="3">
    <source>
        <dbReference type="EMBL" id="MCP3427186.1"/>
    </source>
</evidence>
<feature type="region of interest" description="Disordered" evidence="1">
    <location>
        <begin position="115"/>
        <end position="174"/>
    </location>
</feature>
<protein>
    <submittedName>
        <fullName evidence="3">DUF3662 domain-containing protein</fullName>
    </submittedName>
</protein>
<dbReference type="RefSeq" id="WP_254168927.1">
    <property type="nucleotide sequence ID" value="NZ_JANAFB010000059.1"/>
</dbReference>
<dbReference type="Gene3D" id="3.30.2320.60">
    <property type="entry name" value="FhaA, phosphopeptide-binding domain (DUF3662)"/>
    <property type="match status" value="1"/>
</dbReference>
<feature type="compositionally biased region" description="Low complexity" evidence="1">
    <location>
        <begin position="125"/>
        <end position="147"/>
    </location>
</feature>
<gene>
    <name evidence="3" type="ORF">NBM05_14515</name>
</gene>
<dbReference type="InterPro" id="IPR022128">
    <property type="entry name" value="FhaA_N"/>
</dbReference>
<evidence type="ECO:0000259" key="2">
    <source>
        <dbReference type="Pfam" id="PF12401"/>
    </source>
</evidence>
<name>A0A9X2HK38_9MICC</name>
<dbReference type="EMBL" id="JANAFB010000059">
    <property type="protein sequence ID" value="MCP3427186.1"/>
    <property type="molecule type" value="Genomic_DNA"/>
</dbReference>
<evidence type="ECO:0000256" key="1">
    <source>
        <dbReference type="SAM" id="MobiDB-lite"/>
    </source>
</evidence>